<gene>
    <name evidence="9" type="ORF">HF519_17830</name>
</gene>
<evidence type="ECO:0000256" key="7">
    <source>
        <dbReference type="SAM" id="Phobius"/>
    </source>
</evidence>
<feature type="transmembrane region" description="Helical" evidence="7">
    <location>
        <begin position="53"/>
        <end position="75"/>
    </location>
</feature>
<dbReference type="PANTHER" id="PTHR34582:SF6">
    <property type="entry name" value="UPF0702 TRANSMEMBRANE PROTEIN YCAP"/>
    <property type="match status" value="1"/>
</dbReference>
<dbReference type="EMBL" id="JAAXKZ010000067">
    <property type="protein sequence ID" value="NMH93401.1"/>
    <property type="molecule type" value="Genomic_DNA"/>
</dbReference>
<evidence type="ECO:0000256" key="3">
    <source>
        <dbReference type="ARBA" id="ARBA00022475"/>
    </source>
</evidence>
<keyword evidence="10" id="KW-1185">Reference proteome</keyword>
<evidence type="ECO:0000256" key="6">
    <source>
        <dbReference type="ARBA" id="ARBA00023136"/>
    </source>
</evidence>
<reference evidence="9 10" key="1">
    <citation type="submission" date="2020-04" db="EMBL/GenBank/DDBJ databases">
        <authorList>
            <person name="Klaysubun C."/>
            <person name="Duangmal K."/>
            <person name="Lipun K."/>
        </authorList>
    </citation>
    <scope>NUCLEOTIDE SEQUENCE [LARGE SCALE GENOMIC DNA]</scope>
    <source>
        <strain evidence="9 10">DSM 45300</strain>
    </source>
</reference>
<dbReference type="InterPro" id="IPR007353">
    <property type="entry name" value="DUF421"/>
</dbReference>
<dbReference type="Proteomes" id="UP000586918">
    <property type="component" value="Unassembled WGS sequence"/>
</dbReference>
<keyword evidence="3" id="KW-1003">Cell membrane</keyword>
<protein>
    <submittedName>
        <fullName evidence="9">DUF421 domain-containing protein</fullName>
    </submittedName>
</protein>
<keyword evidence="5 7" id="KW-1133">Transmembrane helix</keyword>
<evidence type="ECO:0000313" key="10">
    <source>
        <dbReference type="Proteomes" id="UP000586918"/>
    </source>
</evidence>
<dbReference type="Gene3D" id="3.30.240.20">
    <property type="entry name" value="bsu07140 like domains"/>
    <property type="match status" value="1"/>
</dbReference>
<organism evidence="9 10">
    <name type="scientific">Pseudonocardia bannensis</name>
    <dbReference type="NCBI Taxonomy" id="630973"/>
    <lineage>
        <taxon>Bacteria</taxon>
        <taxon>Bacillati</taxon>
        <taxon>Actinomycetota</taxon>
        <taxon>Actinomycetes</taxon>
        <taxon>Pseudonocardiales</taxon>
        <taxon>Pseudonocardiaceae</taxon>
        <taxon>Pseudonocardia</taxon>
    </lineage>
</organism>
<feature type="domain" description="YetF C-terminal" evidence="8">
    <location>
        <begin position="79"/>
        <end position="147"/>
    </location>
</feature>
<evidence type="ECO:0000259" key="8">
    <source>
        <dbReference type="Pfam" id="PF04239"/>
    </source>
</evidence>
<evidence type="ECO:0000313" key="9">
    <source>
        <dbReference type="EMBL" id="NMH93401.1"/>
    </source>
</evidence>
<dbReference type="PANTHER" id="PTHR34582">
    <property type="entry name" value="UPF0702 TRANSMEMBRANE PROTEIN YCAP"/>
    <property type="match status" value="1"/>
</dbReference>
<sequence>MEIVFRAALIYLFLFVITRALGKAALAQMNVFELLLLLVVADLVQSSIMQNDLSLTGGILAVSTFGLLTALMAWLQSRFPQARKLLEGQPVIVVRDGEMHRDAMKVERLPESDLLQAAREQGIRDLRDVELAVLEVDGKISFFLRRQAERAG</sequence>
<dbReference type="AlphaFoldDB" id="A0A848DLT6"/>
<keyword evidence="6 7" id="KW-0472">Membrane</keyword>
<keyword evidence="4 7" id="KW-0812">Transmembrane</keyword>
<evidence type="ECO:0000256" key="4">
    <source>
        <dbReference type="ARBA" id="ARBA00022692"/>
    </source>
</evidence>
<evidence type="ECO:0000256" key="2">
    <source>
        <dbReference type="ARBA" id="ARBA00006448"/>
    </source>
</evidence>
<accession>A0A848DLT6</accession>
<dbReference type="Pfam" id="PF04239">
    <property type="entry name" value="DUF421"/>
    <property type="match status" value="1"/>
</dbReference>
<comment type="caution">
    <text evidence="9">The sequence shown here is derived from an EMBL/GenBank/DDBJ whole genome shotgun (WGS) entry which is preliminary data.</text>
</comment>
<proteinExistence type="inferred from homology"/>
<comment type="subcellular location">
    <subcellularLocation>
        <location evidence="1">Cell membrane</location>
        <topology evidence="1">Multi-pass membrane protein</topology>
    </subcellularLocation>
</comment>
<dbReference type="RefSeq" id="WP_169414101.1">
    <property type="nucleotide sequence ID" value="NZ_JAAXKZ010000067.1"/>
</dbReference>
<dbReference type="GO" id="GO:0005886">
    <property type="term" value="C:plasma membrane"/>
    <property type="evidence" value="ECO:0007669"/>
    <property type="project" value="UniProtKB-SubCell"/>
</dbReference>
<comment type="similarity">
    <text evidence="2">Belongs to the UPF0702 family.</text>
</comment>
<name>A0A848DLT6_9PSEU</name>
<evidence type="ECO:0000256" key="5">
    <source>
        <dbReference type="ARBA" id="ARBA00022989"/>
    </source>
</evidence>
<dbReference type="InterPro" id="IPR023090">
    <property type="entry name" value="UPF0702_alpha/beta_dom_sf"/>
</dbReference>
<evidence type="ECO:0000256" key="1">
    <source>
        <dbReference type="ARBA" id="ARBA00004651"/>
    </source>
</evidence>